<protein>
    <recommendedName>
        <fullName evidence="11">Bidirectional sugar transporter SWEET</fullName>
    </recommendedName>
</protein>
<evidence type="ECO:0000256" key="7">
    <source>
        <dbReference type="ARBA" id="ARBA00022737"/>
    </source>
</evidence>
<feature type="transmembrane region" description="Helical" evidence="11">
    <location>
        <begin position="60"/>
        <end position="82"/>
    </location>
</feature>
<keyword evidence="7" id="KW-0677">Repeat</keyword>
<sequence>NIVTIAFFVSSTLRSAYLIVRQKGTSNIVSCWGNQLFLFMLFNCLLWVFYGLPVNRPNNFWVILTNSIGAVLALIAVGAYYHYSSSKERLIVEWELESFAGFFMIMILVTMWLNTSREMRVFIVGTICVVFSSLMHLALLSELTTAWTNKDLRRLHPIPSITAFLKGAVWTAYGWSGKDVFIMVPNGIGVATGIIQVVLCIVMRYTIRGTTSEGLETTDDLEKNHSQELTIAEIKSNNLRL</sequence>
<dbReference type="PANTHER" id="PTHR10791:SF30">
    <property type="entry name" value="SUGAR TRANSPORTER SWEET1"/>
    <property type="match status" value="1"/>
</dbReference>
<proteinExistence type="inferred from homology"/>
<evidence type="ECO:0000256" key="11">
    <source>
        <dbReference type="RuleBase" id="RU910715"/>
    </source>
</evidence>
<feature type="transmembrane region" description="Helical" evidence="11">
    <location>
        <begin position="36"/>
        <end position="54"/>
    </location>
</feature>
<accession>A0A9D4ZET7</accession>
<gene>
    <name evidence="12" type="ORF">GOP47_0013718</name>
</gene>
<dbReference type="EMBL" id="JABFUD020000013">
    <property type="protein sequence ID" value="KAI5071467.1"/>
    <property type="molecule type" value="Genomic_DNA"/>
</dbReference>
<dbReference type="PANTHER" id="PTHR10791">
    <property type="entry name" value="RAG1-ACTIVATING PROTEIN 1"/>
    <property type="match status" value="1"/>
</dbReference>
<dbReference type="GO" id="GO:0051119">
    <property type="term" value="F:sugar transmembrane transporter activity"/>
    <property type="evidence" value="ECO:0007669"/>
    <property type="project" value="InterPro"/>
</dbReference>
<feature type="transmembrane region" description="Helical" evidence="11">
    <location>
        <begin position="181"/>
        <end position="202"/>
    </location>
</feature>
<reference evidence="12" key="1">
    <citation type="submission" date="2021-01" db="EMBL/GenBank/DDBJ databases">
        <title>Adiantum capillus-veneris genome.</title>
        <authorList>
            <person name="Fang Y."/>
            <person name="Liao Q."/>
        </authorList>
    </citation>
    <scope>NUCLEOTIDE SEQUENCE</scope>
    <source>
        <strain evidence="12">H3</strain>
        <tissue evidence="12">Leaf</tissue>
    </source>
</reference>
<evidence type="ECO:0000313" key="13">
    <source>
        <dbReference type="Proteomes" id="UP000886520"/>
    </source>
</evidence>
<evidence type="ECO:0000256" key="10">
    <source>
        <dbReference type="ARBA" id="ARBA00037238"/>
    </source>
</evidence>
<feature type="transmembrane region" description="Helical" evidence="11">
    <location>
        <begin position="94"/>
        <end position="113"/>
    </location>
</feature>
<comment type="caution">
    <text evidence="12">The sequence shown here is derived from an EMBL/GenBank/DDBJ whole genome shotgun (WGS) entry which is preliminary data.</text>
</comment>
<comment type="caution">
    <text evidence="11">Lacks conserved residue(s) required for the propagation of feature annotation.</text>
</comment>
<name>A0A9D4ZET7_ADICA</name>
<keyword evidence="13" id="KW-1185">Reference proteome</keyword>
<dbReference type="AlphaFoldDB" id="A0A9D4ZET7"/>
<feature type="transmembrane region" description="Helical" evidence="11">
    <location>
        <begin position="119"/>
        <end position="143"/>
    </location>
</feature>
<evidence type="ECO:0000256" key="3">
    <source>
        <dbReference type="ARBA" id="ARBA00022448"/>
    </source>
</evidence>
<keyword evidence="4" id="KW-1003">Cell membrane</keyword>
<dbReference type="Pfam" id="PF03083">
    <property type="entry name" value="MtN3_slv"/>
    <property type="match status" value="2"/>
</dbReference>
<evidence type="ECO:0000256" key="6">
    <source>
        <dbReference type="ARBA" id="ARBA00022692"/>
    </source>
</evidence>
<evidence type="ECO:0000256" key="9">
    <source>
        <dbReference type="ARBA" id="ARBA00023136"/>
    </source>
</evidence>
<evidence type="ECO:0000256" key="2">
    <source>
        <dbReference type="ARBA" id="ARBA00007809"/>
    </source>
</evidence>
<evidence type="ECO:0000256" key="1">
    <source>
        <dbReference type="ARBA" id="ARBA00004651"/>
    </source>
</evidence>
<evidence type="ECO:0000256" key="8">
    <source>
        <dbReference type="ARBA" id="ARBA00022989"/>
    </source>
</evidence>
<keyword evidence="3 11" id="KW-0813">Transport</keyword>
<dbReference type="OrthoDB" id="409725at2759"/>
<comment type="similarity">
    <text evidence="2 11">Belongs to the SWEET sugar transporter family.</text>
</comment>
<dbReference type="InterPro" id="IPR047664">
    <property type="entry name" value="SWEET"/>
</dbReference>
<comment type="function">
    <text evidence="11">Mediates both low-affinity uptake and efflux of sugar across the membrane.</text>
</comment>
<dbReference type="Gene3D" id="1.20.1280.290">
    <property type="match status" value="2"/>
</dbReference>
<organism evidence="12 13">
    <name type="scientific">Adiantum capillus-veneris</name>
    <name type="common">Maidenhair fern</name>
    <dbReference type="NCBI Taxonomy" id="13818"/>
    <lineage>
        <taxon>Eukaryota</taxon>
        <taxon>Viridiplantae</taxon>
        <taxon>Streptophyta</taxon>
        <taxon>Embryophyta</taxon>
        <taxon>Tracheophyta</taxon>
        <taxon>Polypodiopsida</taxon>
        <taxon>Polypodiidae</taxon>
        <taxon>Polypodiales</taxon>
        <taxon>Pteridineae</taxon>
        <taxon>Pteridaceae</taxon>
        <taxon>Vittarioideae</taxon>
        <taxon>Adiantum</taxon>
    </lineage>
</organism>
<dbReference type="GO" id="GO:0005886">
    <property type="term" value="C:plasma membrane"/>
    <property type="evidence" value="ECO:0007669"/>
    <property type="project" value="UniProtKB-SubCell"/>
</dbReference>
<comment type="function">
    <text evidence="10">Mediates both low-affinity uptake and efflux of sugar across the plasma membrane.</text>
</comment>
<keyword evidence="5 11" id="KW-0762">Sugar transport</keyword>
<dbReference type="Proteomes" id="UP000886520">
    <property type="component" value="Chromosome 13"/>
</dbReference>
<keyword evidence="6 11" id="KW-0812">Transmembrane</keyword>
<evidence type="ECO:0000313" key="12">
    <source>
        <dbReference type="EMBL" id="KAI5071467.1"/>
    </source>
</evidence>
<feature type="non-terminal residue" evidence="12">
    <location>
        <position position="1"/>
    </location>
</feature>
<comment type="subcellular location">
    <subcellularLocation>
        <location evidence="1">Cell membrane</location>
        <topology evidence="1">Multi-pass membrane protein</topology>
    </subcellularLocation>
</comment>
<evidence type="ECO:0000256" key="4">
    <source>
        <dbReference type="ARBA" id="ARBA00022475"/>
    </source>
</evidence>
<keyword evidence="8 11" id="KW-1133">Transmembrane helix</keyword>
<evidence type="ECO:0000256" key="5">
    <source>
        <dbReference type="ARBA" id="ARBA00022597"/>
    </source>
</evidence>
<keyword evidence="9 11" id="KW-0472">Membrane</keyword>
<dbReference type="InterPro" id="IPR004316">
    <property type="entry name" value="SWEET_rpt"/>
</dbReference>